<organism evidence="1 2">
    <name type="scientific">Holotrichia oblita</name>
    <name type="common">Chafer beetle</name>
    <dbReference type="NCBI Taxonomy" id="644536"/>
    <lineage>
        <taxon>Eukaryota</taxon>
        <taxon>Metazoa</taxon>
        <taxon>Ecdysozoa</taxon>
        <taxon>Arthropoda</taxon>
        <taxon>Hexapoda</taxon>
        <taxon>Insecta</taxon>
        <taxon>Pterygota</taxon>
        <taxon>Neoptera</taxon>
        <taxon>Endopterygota</taxon>
        <taxon>Coleoptera</taxon>
        <taxon>Polyphaga</taxon>
        <taxon>Scarabaeiformia</taxon>
        <taxon>Scarabaeidae</taxon>
        <taxon>Melolonthinae</taxon>
        <taxon>Holotrichia</taxon>
    </lineage>
</organism>
<name>A0ACB9TZH7_HOLOL</name>
<comment type="caution">
    <text evidence="1">The sequence shown here is derived from an EMBL/GenBank/DDBJ whole genome shotgun (WGS) entry which is preliminary data.</text>
</comment>
<dbReference type="EMBL" id="CM043015">
    <property type="protein sequence ID" value="KAI4472202.1"/>
    <property type="molecule type" value="Genomic_DNA"/>
</dbReference>
<proteinExistence type="predicted"/>
<reference evidence="1" key="1">
    <citation type="submission" date="2022-04" db="EMBL/GenBank/DDBJ databases">
        <title>Chromosome-scale genome assembly of Holotrichia oblita Faldermann.</title>
        <authorList>
            <person name="Rongchong L."/>
        </authorList>
    </citation>
    <scope>NUCLEOTIDE SEQUENCE</scope>
    <source>
        <strain evidence="1">81SQS9</strain>
    </source>
</reference>
<evidence type="ECO:0000313" key="2">
    <source>
        <dbReference type="Proteomes" id="UP001056778"/>
    </source>
</evidence>
<evidence type="ECO:0000313" key="1">
    <source>
        <dbReference type="EMBL" id="KAI4472202.1"/>
    </source>
</evidence>
<gene>
    <name evidence="1" type="ORF">MML48_1g09317</name>
</gene>
<dbReference type="Proteomes" id="UP001056778">
    <property type="component" value="Chromosome 1"/>
</dbReference>
<keyword evidence="2" id="KW-1185">Reference proteome</keyword>
<accession>A0ACB9TZH7</accession>
<protein>
    <submittedName>
        <fullName evidence="1">Hepatocellular carcinoma-associated antigen 66</fullName>
    </submittedName>
</protein>
<sequence length="539" mass="63373">MSSVQKRIEKMTGELEQMRRIKLFSQEHCRNILKMRKHYEHKIHATSKNKEDFLDYIEYEKGLLKTIRFRRNSMKIGEKMGDIEHKIMSRIKELYETISQRYRDDTSLCLAYFKFCKLANYKNAAAVAVSNMLKNHSHNAEIWQVAARWYAYDRKEISAALSLICKGLTMHKDSRLLYTEAIQLEIYNALDGNLQLKFYGPVQNSLIEYLMRNYSNRALTWNVLAQRDWKGQPNPMDTDLPIKSIETKLSKCVSRYKEGLGKVLPEEKEQLWSFFINCLIDVRQEDNRIATNLKTDSLKEALEMAFNDGFLTEKHYIQWLDLVDGDKEKIEILKRGIEKLPQSVELWKVYLRTQILSDNKLGIETVFKAGVRALQEKALPLWTGVIRYHLLASDDDTLEKLYKEGVRQPAEVSDSLKPEFIEWLAVAKGMRATREQYLLLASEKPYCKELHATMSKLEATEIDFNFPSWDKVHELACEQFGEEDVDVWISRIQYYMDFKRGIVSKTLLQQVYTDAQNSLPEMLFLTFKDKYYAMTSQWF</sequence>